<keyword evidence="2" id="KW-1185">Reference proteome</keyword>
<protein>
    <submittedName>
        <fullName evidence="1">Uncharacterized protein</fullName>
    </submittedName>
</protein>
<organism evidence="1 2">
    <name type="scientific">Candidatus Cyrtobacter comes</name>
    <dbReference type="NCBI Taxonomy" id="675776"/>
    <lineage>
        <taxon>Bacteria</taxon>
        <taxon>Pseudomonadati</taxon>
        <taxon>Pseudomonadota</taxon>
        <taxon>Alphaproteobacteria</taxon>
        <taxon>Rickettsiales</taxon>
        <taxon>Candidatus Midichloriaceae</taxon>
        <taxon>Candidatus Cyrtobacter</taxon>
    </lineage>
</organism>
<accession>A0ABU5L8V9</accession>
<comment type="caution">
    <text evidence="1">The sequence shown here is derived from an EMBL/GenBank/DDBJ whole genome shotgun (WGS) entry which is preliminary data.</text>
</comment>
<evidence type="ECO:0000313" key="2">
    <source>
        <dbReference type="Proteomes" id="UP001293791"/>
    </source>
</evidence>
<dbReference type="Proteomes" id="UP001293791">
    <property type="component" value="Unassembled WGS sequence"/>
</dbReference>
<sequence length="38" mass="4361">MRVALPFAKIEAVKKVEKFVGKKSNIMNKLLALPNDYR</sequence>
<evidence type="ECO:0000313" key="1">
    <source>
        <dbReference type="EMBL" id="MDZ5762472.1"/>
    </source>
</evidence>
<name>A0ABU5L8V9_9RICK</name>
<proteinExistence type="predicted"/>
<gene>
    <name evidence="1" type="ORF">Cyrtocomes_00856</name>
</gene>
<dbReference type="EMBL" id="JARGYT010000053">
    <property type="protein sequence ID" value="MDZ5762472.1"/>
    <property type="molecule type" value="Genomic_DNA"/>
</dbReference>
<reference evidence="1 2" key="1">
    <citation type="submission" date="2023-02" db="EMBL/GenBank/DDBJ databases">
        <title>Host association and intracellularity evolved multiple times independently in the Rickettsiales.</title>
        <authorList>
            <person name="Castelli M."/>
            <person name="Nardi T."/>
            <person name="Gammuto L."/>
            <person name="Bellinzona G."/>
            <person name="Sabaneyeva E."/>
            <person name="Potekhin A."/>
            <person name="Serra V."/>
            <person name="Petroni G."/>
            <person name="Sassera D."/>
        </authorList>
    </citation>
    <scope>NUCLEOTIDE SEQUENCE [LARGE SCALE GENOMIC DNA]</scope>
    <source>
        <strain evidence="1 2">BOD18</strain>
    </source>
</reference>